<dbReference type="NCBIfam" id="TIGR01643">
    <property type="entry name" value="YD_repeat_2x"/>
    <property type="match status" value="4"/>
</dbReference>
<evidence type="ECO:0000313" key="5">
    <source>
        <dbReference type="Proteomes" id="UP000007150"/>
    </source>
</evidence>
<feature type="region of interest" description="Disordered" evidence="2">
    <location>
        <begin position="430"/>
        <end position="453"/>
    </location>
</feature>
<dbReference type="InterPro" id="IPR022385">
    <property type="entry name" value="Rhs_assc_core"/>
</dbReference>
<reference evidence="4 5" key="1">
    <citation type="submission" date="2011-05" db="EMBL/GenBank/DDBJ databases">
        <title>Complete sequence of chromosome 1 of Sphingobium chlorophenolicum L-1.</title>
        <authorList>
            <consortium name="US DOE Joint Genome Institute"/>
            <person name="Lucas S."/>
            <person name="Han J."/>
            <person name="Lapidus A."/>
            <person name="Cheng J.-F."/>
            <person name="Goodwin L."/>
            <person name="Pitluck S."/>
            <person name="Peters L."/>
            <person name="Daligault H."/>
            <person name="Han C."/>
            <person name="Tapia R."/>
            <person name="Land M."/>
            <person name="Hauser L."/>
            <person name="Kyrpides N."/>
            <person name="Ivanova N."/>
            <person name="Pagani I."/>
            <person name="Turner P."/>
            <person name="Copley S."/>
            <person name="Woyke T."/>
        </authorList>
    </citation>
    <scope>NUCLEOTIDE SEQUENCE [LARGE SCALE GENOMIC DNA]</scope>
    <source>
        <strain evidence="4 5">L-1</strain>
    </source>
</reference>
<dbReference type="Pfam" id="PF05593">
    <property type="entry name" value="RHS_repeat"/>
    <property type="match status" value="1"/>
</dbReference>
<dbReference type="EMBL" id="CP002798">
    <property type="protein sequence ID" value="AEG49180.1"/>
    <property type="molecule type" value="Genomic_DNA"/>
</dbReference>
<dbReference type="STRING" id="690566.Sphch_1492"/>
<sequence>MDGHCRNNNELLLEKKPCNCDNGGHPNPMVGNPIILSSGAKVITASDFETSDGLFRIGRHYRSFQVGRPIDGVALPQSLPRGLAGGWNFDFSYEIQLGTFSGSPSSPNAKVALLAPDGAGYGFVLQSSGQWVSDPSVGTANAPTDLKLEYVGTLPSNLPDIKTSSSSWKLTDRDDNVWILQTRVGPNGGSYNRGWPTSKTARGGYAWTYAYNSDSSLASITDSFGRAANVSWYNFYTTSLASPPAGSLPYPLAISSISLPDGTSLRYSYDPAPATSAPSTSIIQRLIKVERLSVSAAVLDSTTYLYEDSRFPGHVTGILDNLNNRVATYAYDARGHANLTQGGEGSDRYAVEFGQNGTTLTRRVTNALGKASTYNFSSFGTGPGDFRLSQIAGEASANSPASSSSLTYGTNTFIASQTDEEGRLTTFVRDGLGRPTSTIEGSGTASQRTTTTSWDSTYNLPASIVRAGLTETRSYTATGQLGSLTLTDTTSQTVPYSTNGQTRTYSYGWDSNGRLLSVNGPLAADAQGHDDLTTFAYDAQGNLQTMTNPLGQVTSYASYDANGRPGTMTDPNGIVTAFTYDSLGRVLTVRVKHPTDSAQDTVTTFTYDGAGRMTGLTLPSTETLLMDYDAAGRVIALRAANGERRDYTYDAMNNVASETVKRSDVTISRRISRTFDELGRMLSQTTGPGRTARWGYDKVGNIVQTKTPNGNAATQAFDALDRLVSAVAPDSGATSQDYDSRDNLVSFTDAVSVTTQFVRNGFGDAIQEVSPDRGTSTYWYDAAGALIKSNDGRGQVIDFTRDYMGRITQKVPQGRPSSEIVTYSWDAGGLTGSYDFGHIGQIVDGSGTTQFKYDHRGNLLARQQTIGSGSGQVAYAYDFADRVTQITYPSGRIVHYGYDSKGRVNLVETKASASVSSWTQVANGYAYEPFGAVKAMQLGNGLAVANDWGNDGRLASRRLYRTSDGTSLSWLGYGYDLNDNISSITDQLSSAGPVVYGYDANDRLVQTSMSSSGTPATTSYAYATGTNRLSSVTNAAGTRTISYDGRGNTASESRPGSISASTSYDGYGRLTGYSRTDVGALDFAYNGLDDRVAMTSGTGTRRFVYDPDGRVLGEYGASATDVKAEFIWALPQVANDNTPFGGDDGVSGYAPLAVATPDGSGVIQLNWVHGNHMGVPLITTDASGVLATTPNDYLAPGFPGQSKVLADLYYNRYRDFDPTTGRYIQADPIGLEGDSNSYLYVDANPLKYIDPLGLKGAHSGGNNCFYDDNGELLFCDVPIEPIYWEQWLPVGKAFEFCGTLYRTWRFERRLEQVRRRLPGWQETPNRKGVGSRFVNPANRGNRVRVDRGKPDHNLPSQRPDHVVEQRNGVTVDGNGTPISAPKPASTPEAHVPLRDWLRNN</sequence>
<protein>
    <submittedName>
        <fullName evidence="4">RHS repeat-associated core domain protein</fullName>
    </submittedName>
</protein>
<dbReference type="Proteomes" id="UP000007150">
    <property type="component" value="Chromosome 1"/>
</dbReference>
<accession>F6EYH8</accession>
<organism evidence="4 5">
    <name type="scientific">Sphingobium chlorophenolicum L-1</name>
    <dbReference type="NCBI Taxonomy" id="690566"/>
    <lineage>
        <taxon>Bacteria</taxon>
        <taxon>Pseudomonadati</taxon>
        <taxon>Pseudomonadota</taxon>
        <taxon>Alphaproteobacteria</taxon>
        <taxon>Sphingomonadales</taxon>
        <taxon>Sphingomonadaceae</taxon>
        <taxon>Sphingobium</taxon>
    </lineage>
</organism>
<dbReference type="InterPro" id="IPR050708">
    <property type="entry name" value="T6SS_VgrG/RHS"/>
</dbReference>
<feature type="region of interest" description="Disordered" evidence="2">
    <location>
        <begin position="1321"/>
        <end position="1391"/>
    </location>
</feature>
<dbReference type="InterPro" id="IPR056823">
    <property type="entry name" value="TEN-like_YD-shell"/>
</dbReference>
<evidence type="ECO:0000256" key="1">
    <source>
        <dbReference type="ARBA" id="ARBA00022737"/>
    </source>
</evidence>
<gene>
    <name evidence="4" type="ORF">Sphch_1492</name>
</gene>
<proteinExistence type="predicted"/>
<evidence type="ECO:0000259" key="3">
    <source>
        <dbReference type="Pfam" id="PF25023"/>
    </source>
</evidence>
<dbReference type="InterPro" id="IPR006530">
    <property type="entry name" value="YD"/>
</dbReference>
<dbReference type="PANTHER" id="PTHR32305">
    <property type="match status" value="1"/>
</dbReference>
<dbReference type="KEGG" id="sch:Sphch_1492"/>
<feature type="domain" description="Teneurin-like YD-shell" evidence="3">
    <location>
        <begin position="623"/>
        <end position="795"/>
    </location>
</feature>
<dbReference type="PANTHER" id="PTHR32305:SF15">
    <property type="entry name" value="PROTEIN RHSA-RELATED"/>
    <property type="match status" value="1"/>
</dbReference>
<keyword evidence="1" id="KW-0677">Repeat</keyword>
<feature type="domain" description="Teneurin-like YD-shell" evidence="3">
    <location>
        <begin position="814"/>
        <end position="909"/>
    </location>
</feature>
<feature type="compositionally biased region" description="Polar residues" evidence="2">
    <location>
        <begin position="1048"/>
        <end position="1061"/>
    </location>
</feature>
<dbReference type="Pfam" id="PF25023">
    <property type="entry name" value="TEN_YD-shell"/>
    <property type="match status" value="2"/>
</dbReference>
<dbReference type="NCBIfam" id="TIGR03696">
    <property type="entry name" value="Rhs_assc_core"/>
    <property type="match status" value="1"/>
</dbReference>
<feature type="compositionally biased region" description="Polar residues" evidence="2">
    <location>
        <begin position="435"/>
        <end position="453"/>
    </location>
</feature>
<feature type="compositionally biased region" description="Basic and acidic residues" evidence="2">
    <location>
        <begin position="1343"/>
        <end position="1364"/>
    </location>
</feature>
<feature type="region of interest" description="Disordered" evidence="2">
    <location>
        <begin position="1042"/>
        <end position="1061"/>
    </location>
</feature>
<evidence type="ECO:0000256" key="2">
    <source>
        <dbReference type="SAM" id="MobiDB-lite"/>
    </source>
</evidence>
<keyword evidence="5" id="KW-1185">Reference proteome</keyword>
<name>F6EYH8_SPHCR</name>
<dbReference type="InterPro" id="IPR031325">
    <property type="entry name" value="RHS_repeat"/>
</dbReference>
<dbReference type="Gene3D" id="2.180.10.10">
    <property type="entry name" value="RHS repeat-associated core"/>
    <property type="match status" value="3"/>
</dbReference>
<dbReference type="HOGENOM" id="CLU_003684_1_0_5"/>
<evidence type="ECO:0000313" key="4">
    <source>
        <dbReference type="EMBL" id="AEG49180.1"/>
    </source>
</evidence>